<evidence type="ECO:0000256" key="9">
    <source>
        <dbReference type="ARBA" id="ARBA00023316"/>
    </source>
</evidence>
<protein>
    <recommendedName>
        <fullName evidence="10 11">UDP-N-acetylmuramoyl-tripeptide--D-alanyl-D-alanine ligase</fullName>
        <ecNumber evidence="10 11">6.3.2.10</ecNumber>
    </recommendedName>
    <alternativeName>
        <fullName evidence="10">D-alanyl-D-alanine-adding enzyme</fullName>
    </alternativeName>
</protein>
<dbReference type="InterPro" id="IPR005863">
    <property type="entry name" value="UDP-N-AcMur_synth"/>
</dbReference>
<name>A0A377SZ75_9NEIS</name>
<keyword evidence="2 10" id="KW-0436">Ligase</keyword>
<accession>A0A377SZ75</accession>
<dbReference type="OrthoDB" id="9801978at2"/>
<dbReference type="SUPFAM" id="SSF53244">
    <property type="entry name" value="MurD-like peptide ligases, peptide-binding domain"/>
    <property type="match status" value="1"/>
</dbReference>
<dbReference type="GO" id="GO:0009252">
    <property type="term" value="P:peptidoglycan biosynthetic process"/>
    <property type="evidence" value="ECO:0007669"/>
    <property type="project" value="UniProtKB-UniRule"/>
</dbReference>
<evidence type="ECO:0000259" key="12">
    <source>
        <dbReference type="Pfam" id="PF01225"/>
    </source>
</evidence>
<dbReference type="EMBL" id="SMBT01000013">
    <property type="protein sequence ID" value="TCU82986.1"/>
    <property type="molecule type" value="Genomic_DNA"/>
</dbReference>
<dbReference type="RefSeq" id="WP_115230054.1">
    <property type="nucleotide sequence ID" value="NZ_CAWOLO010000013.1"/>
</dbReference>
<evidence type="ECO:0000256" key="7">
    <source>
        <dbReference type="ARBA" id="ARBA00022984"/>
    </source>
</evidence>
<keyword evidence="7 10" id="KW-0573">Peptidoglycan synthesis</keyword>
<dbReference type="PANTHER" id="PTHR43024:SF1">
    <property type="entry name" value="UDP-N-ACETYLMURAMOYL-TRIPEPTIDE--D-ALANYL-D-ALANINE LIGASE"/>
    <property type="match status" value="1"/>
</dbReference>
<comment type="pathway">
    <text evidence="10 11">Cell wall biogenesis; peptidoglycan biosynthesis.</text>
</comment>
<keyword evidence="6 10" id="KW-0133">Cell shape</keyword>
<dbReference type="GO" id="GO:0047480">
    <property type="term" value="F:UDP-N-acetylmuramoyl-tripeptide-D-alanyl-D-alanine ligase activity"/>
    <property type="evidence" value="ECO:0007669"/>
    <property type="project" value="UniProtKB-UniRule"/>
</dbReference>
<evidence type="ECO:0000313" key="15">
    <source>
        <dbReference type="EMBL" id="STR45809.1"/>
    </source>
</evidence>
<dbReference type="HAMAP" id="MF_02019">
    <property type="entry name" value="MurF"/>
    <property type="match status" value="1"/>
</dbReference>
<evidence type="ECO:0000256" key="6">
    <source>
        <dbReference type="ARBA" id="ARBA00022960"/>
    </source>
</evidence>
<keyword evidence="9 10" id="KW-0961">Cell wall biogenesis/degradation</keyword>
<dbReference type="SUPFAM" id="SSF63418">
    <property type="entry name" value="MurE/MurF N-terminal domain"/>
    <property type="match status" value="1"/>
</dbReference>
<dbReference type="AlphaFoldDB" id="A0A377SZ75"/>
<dbReference type="EC" id="6.3.2.10" evidence="10 11"/>
<dbReference type="InterPro" id="IPR035911">
    <property type="entry name" value="MurE/MurF_N"/>
</dbReference>
<evidence type="ECO:0000256" key="2">
    <source>
        <dbReference type="ARBA" id="ARBA00022598"/>
    </source>
</evidence>
<comment type="function">
    <text evidence="10 11">Involved in cell wall formation. Catalyzes the final step in the synthesis of UDP-N-acetylmuramoyl-pentapeptide, the precursor of murein.</text>
</comment>
<evidence type="ECO:0000313" key="17">
    <source>
        <dbReference type="Proteomes" id="UP000255108"/>
    </source>
</evidence>
<dbReference type="GO" id="GO:0071555">
    <property type="term" value="P:cell wall organization"/>
    <property type="evidence" value="ECO:0007669"/>
    <property type="project" value="UniProtKB-KW"/>
</dbReference>
<proteinExistence type="inferred from homology"/>
<gene>
    <name evidence="10 15" type="primary">murF</name>
    <name evidence="16" type="ORF">EV682_11346</name>
    <name evidence="15" type="ORF">NCTC11159_04399</name>
</gene>
<evidence type="ECO:0000256" key="11">
    <source>
        <dbReference type="RuleBase" id="RU004136"/>
    </source>
</evidence>
<evidence type="ECO:0000259" key="13">
    <source>
        <dbReference type="Pfam" id="PF02875"/>
    </source>
</evidence>
<dbReference type="GO" id="GO:0005524">
    <property type="term" value="F:ATP binding"/>
    <property type="evidence" value="ECO:0007669"/>
    <property type="project" value="UniProtKB-UniRule"/>
</dbReference>
<keyword evidence="4 10" id="KW-0547">Nucleotide-binding</keyword>
<feature type="binding site" evidence="10">
    <location>
        <begin position="108"/>
        <end position="114"/>
    </location>
    <ligand>
        <name>ATP</name>
        <dbReference type="ChEBI" id="CHEBI:30616"/>
    </ligand>
</feature>
<dbReference type="Proteomes" id="UP000255108">
    <property type="component" value="Unassembled WGS sequence"/>
</dbReference>
<dbReference type="InterPro" id="IPR036615">
    <property type="entry name" value="Mur_ligase_C_dom_sf"/>
</dbReference>
<dbReference type="GO" id="GO:0005737">
    <property type="term" value="C:cytoplasm"/>
    <property type="evidence" value="ECO:0007669"/>
    <property type="project" value="UniProtKB-SubCell"/>
</dbReference>
<evidence type="ECO:0000313" key="18">
    <source>
        <dbReference type="Proteomes" id="UP000295794"/>
    </source>
</evidence>
<keyword evidence="8 10" id="KW-0131">Cell cycle</keyword>
<keyword evidence="18" id="KW-1185">Reference proteome</keyword>
<dbReference type="UniPathway" id="UPA00219"/>
<dbReference type="Gene3D" id="3.90.190.20">
    <property type="entry name" value="Mur ligase, C-terminal domain"/>
    <property type="match status" value="1"/>
</dbReference>
<dbReference type="Pfam" id="PF08245">
    <property type="entry name" value="Mur_ligase_M"/>
    <property type="match status" value="1"/>
</dbReference>
<dbReference type="InterPro" id="IPR013221">
    <property type="entry name" value="Mur_ligase_cen"/>
</dbReference>
<dbReference type="Proteomes" id="UP000295794">
    <property type="component" value="Unassembled WGS sequence"/>
</dbReference>
<feature type="domain" description="Mur ligase C-terminal" evidence="13">
    <location>
        <begin position="317"/>
        <end position="436"/>
    </location>
</feature>
<dbReference type="NCBIfam" id="TIGR01143">
    <property type="entry name" value="murF"/>
    <property type="match status" value="1"/>
</dbReference>
<dbReference type="EMBL" id="UGHR01000006">
    <property type="protein sequence ID" value="STR45809.1"/>
    <property type="molecule type" value="Genomic_DNA"/>
</dbReference>
<evidence type="ECO:0000256" key="8">
    <source>
        <dbReference type="ARBA" id="ARBA00023306"/>
    </source>
</evidence>
<feature type="domain" description="Mur ligase N-terminal catalytic" evidence="12">
    <location>
        <begin position="25"/>
        <end position="70"/>
    </location>
</feature>
<evidence type="ECO:0000256" key="1">
    <source>
        <dbReference type="ARBA" id="ARBA00022490"/>
    </source>
</evidence>
<dbReference type="InterPro" id="IPR036565">
    <property type="entry name" value="Mur-like_cat_sf"/>
</dbReference>
<keyword evidence="5 10" id="KW-0067">ATP-binding</keyword>
<reference evidence="15 17" key="1">
    <citation type="submission" date="2018-06" db="EMBL/GenBank/DDBJ databases">
        <authorList>
            <consortium name="Pathogen Informatics"/>
            <person name="Doyle S."/>
        </authorList>
    </citation>
    <scope>NUCLEOTIDE SEQUENCE [LARGE SCALE GENOMIC DNA]</scope>
    <source>
        <strain evidence="15 17">NCTC11159</strain>
    </source>
</reference>
<keyword evidence="3 10" id="KW-0132">Cell division</keyword>
<feature type="domain" description="Mur ligase central" evidence="14">
    <location>
        <begin position="106"/>
        <end position="294"/>
    </location>
</feature>
<dbReference type="Gene3D" id="3.40.1390.10">
    <property type="entry name" value="MurE/MurF, N-terminal domain"/>
    <property type="match status" value="1"/>
</dbReference>
<evidence type="ECO:0000259" key="14">
    <source>
        <dbReference type="Pfam" id="PF08245"/>
    </source>
</evidence>
<evidence type="ECO:0000256" key="10">
    <source>
        <dbReference type="HAMAP-Rule" id="MF_02019"/>
    </source>
</evidence>
<evidence type="ECO:0000256" key="5">
    <source>
        <dbReference type="ARBA" id="ARBA00022840"/>
    </source>
</evidence>
<dbReference type="GO" id="GO:0008360">
    <property type="term" value="P:regulation of cell shape"/>
    <property type="evidence" value="ECO:0007669"/>
    <property type="project" value="UniProtKB-KW"/>
</dbReference>
<dbReference type="InterPro" id="IPR000713">
    <property type="entry name" value="Mur_ligase_N"/>
</dbReference>
<reference evidence="16 18" key="2">
    <citation type="submission" date="2019-03" db="EMBL/GenBank/DDBJ databases">
        <title>Genomic Encyclopedia of Type Strains, Phase IV (KMG-IV): sequencing the most valuable type-strain genomes for metagenomic binning, comparative biology and taxonomic classification.</title>
        <authorList>
            <person name="Goeker M."/>
        </authorList>
    </citation>
    <scope>NUCLEOTIDE SEQUENCE [LARGE SCALE GENOMIC DNA]</scope>
    <source>
        <strain evidence="16 18">DSM 3764</strain>
    </source>
</reference>
<comment type="subcellular location">
    <subcellularLocation>
        <location evidence="10 11">Cytoplasm</location>
    </subcellularLocation>
</comment>
<organism evidence="15 17">
    <name type="scientific">Iodobacter fluviatilis</name>
    <dbReference type="NCBI Taxonomy" id="537"/>
    <lineage>
        <taxon>Bacteria</taxon>
        <taxon>Pseudomonadati</taxon>
        <taxon>Pseudomonadota</taxon>
        <taxon>Betaproteobacteria</taxon>
        <taxon>Neisseriales</taxon>
        <taxon>Chitinibacteraceae</taxon>
        <taxon>Iodobacter</taxon>
    </lineage>
</organism>
<keyword evidence="1 10" id="KW-0963">Cytoplasm</keyword>
<dbReference type="PANTHER" id="PTHR43024">
    <property type="entry name" value="UDP-N-ACETYLMURAMOYL-TRIPEPTIDE--D-ALANYL-D-ALANINE LIGASE"/>
    <property type="match status" value="1"/>
</dbReference>
<evidence type="ECO:0000313" key="16">
    <source>
        <dbReference type="EMBL" id="TCU82986.1"/>
    </source>
</evidence>
<dbReference type="Gene3D" id="3.40.1190.10">
    <property type="entry name" value="Mur-like, catalytic domain"/>
    <property type="match status" value="1"/>
</dbReference>
<dbReference type="Pfam" id="PF01225">
    <property type="entry name" value="Mur_ligase"/>
    <property type="match status" value="1"/>
</dbReference>
<dbReference type="GO" id="GO:0051301">
    <property type="term" value="P:cell division"/>
    <property type="evidence" value="ECO:0007669"/>
    <property type="project" value="UniProtKB-KW"/>
</dbReference>
<sequence>MLSLQETAQALKASFTGAGEARFARVTTDSRDIRAGDLFIALRGEKFNANKFADAAIAAGAVAAIVDTPIAGPHILVSDTLAALGQLAAYWRELLKNTAGQVVIGVTGSNGKTTVKEMISAVLTQHQGEDSVHATRGNLNNHIGLPLTLLAARAQHRYVVAEMGMNHFDEISYLTHIAKPDIAIITNAGRCHLEALGSVAGVAQAKGEIFAGLVAGGYAIINNDDDYAPLWRELAKEHPQVSFSLSNADVYARNLCAHIHGAQFTLCTPGDSAQVDLQIPGLHNVLNALGAAAVGHALKIGAEDIASGLASYEGTKGRLQSKNAFNGAKVFDDTYNANPDSMKAAIDVLAGFGPETLLVLGDMGEIGSDTAERHQEIGAYARSKGIRALYTLGEQMQLASAAFGGTAQHFTDVAALIAALRTDLTPTATLLVKGSRFMRMERVVDGVVMNTLEKM</sequence>
<dbReference type="InterPro" id="IPR004101">
    <property type="entry name" value="Mur_ligase_C"/>
</dbReference>
<dbReference type="Pfam" id="PF02875">
    <property type="entry name" value="Mur_ligase_C"/>
    <property type="match status" value="1"/>
</dbReference>
<comment type="catalytic activity">
    <reaction evidence="10 11">
        <text>D-alanyl-D-alanine + UDP-N-acetyl-alpha-D-muramoyl-L-alanyl-gamma-D-glutamyl-meso-2,6-diaminopimelate + ATP = UDP-N-acetyl-alpha-D-muramoyl-L-alanyl-gamma-D-glutamyl-meso-2,6-diaminopimeloyl-D-alanyl-D-alanine + ADP + phosphate + H(+)</text>
        <dbReference type="Rhea" id="RHEA:28374"/>
        <dbReference type="ChEBI" id="CHEBI:15378"/>
        <dbReference type="ChEBI" id="CHEBI:30616"/>
        <dbReference type="ChEBI" id="CHEBI:43474"/>
        <dbReference type="ChEBI" id="CHEBI:57822"/>
        <dbReference type="ChEBI" id="CHEBI:61386"/>
        <dbReference type="ChEBI" id="CHEBI:83905"/>
        <dbReference type="ChEBI" id="CHEBI:456216"/>
        <dbReference type="EC" id="6.3.2.10"/>
    </reaction>
</comment>
<evidence type="ECO:0000256" key="4">
    <source>
        <dbReference type="ARBA" id="ARBA00022741"/>
    </source>
</evidence>
<comment type="similarity">
    <text evidence="10">Belongs to the MurCDEF family. MurF subfamily.</text>
</comment>
<dbReference type="InterPro" id="IPR051046">
    <property type="entry name" value="MurCDEF_CellWall_CoF430Synth"/>
</dbReference>
<evidence type="ECO:0000256" key="3">
    <source>
        <dbReference type="ARBA" id="ARBA00022618"/>
    </source>
</evidence>
<dbReference type="SUPFAM" id="SSF53623">
    <property type="entry name" value="MurD-like peptide ligases, catalytic domain"/>
    <property type="match status" value="1"/>
</dbReference>